<name>A0ABN1PJB6_9ACTN</name>
<evidence type="ECO:0000313" key="15">
    <source>
        <dbReference type="Proteomes" id="UP001501578"/>
    </source>
</evidence>
<keyword evidence="10" id="KW-1208">Phospholipid metabolism</keyword>
<evidence type="ECO:0000256" key="7">
    <source>
        <dbReference type="ARBA" id="ARBA00023098"/>
    </source>
</evidence>
<dbReference type="PANTHER" id="PTHR14269">
    <property type="entry name" value="CDP-DIACYLGLYCEROL--GLYCEROL-3-PHOSPHATE 3-PHOSPHATIDYLTRANSFERASE-RELATED"/>
    <property type="match status" value="1"/>
</dbReference>
<keyword evidence="5 13" id="KW-0812">Transmembrane</keyword>
<dbReference type="InterPro" id="IPR000462">
    <property type="entry name" value="CDP-OH_P_trans"/>
</dbReference>
<protein>
    <recommendedName>
        <fullName evidence="11">CDP-diacylglycerol--glycerol-3-phosphate 3-phosphatidyltransferase</fullName>
        <ecNumber evidence="11">2.7.8.5</ecNumber>
    </recommendedName>
</protein>
<feature type="transmembrane region" description="Helical" evidence="13">
    <location>
        <begin position="7"/>
        <end position="29"/>
    </location>
</feature>
<dbReference type="InterPro" id="IPR043130">
    <property type="entry name" value="CDP-OH_PTrfase_TM_dom"/>
</dbReference>
<dbReference type="Gene3D" id="1.20.120.1760">
    <property type="match status" value="1"/>
</dbReference>
<gene>
    <name evidence="14" type="primary">pgsA</name>
    <name evidence="14" type="ORF">GCM10009560_31890</name>
</gene>
<evidence type="ECO:0000256" key="6">
    <source>
        <dbReference type="ARBA" id="ARBA00022989"/>
    </source>
</evidence>
<keyword evidence="4 12" id="KW-0808">Transferase</keyword>
<evidence type="ECO:0000256" key="1">
    <source>
        <dbReference type="ARBA" id="ARBA00004141"/>
    </source>
</evidence>
<comment type="subcellular location">
    <subcellularLocation>
        <location evidence="1">Membrane</location>
        <topology evidence="1">Multi-pass membrane protein</topology>
    </subcellularLocation>
</comment>
<evidence type="ECO:0000313" key="14">
    <source>
        <dbReference type="EMBL" id="GAA0928671.1"/>
    </source>
</evidence>
<dbReference type="PIRSF" id="PIRSF000847">
    <property type="entry name" value="Phos_ph_gly_syn"/>
    <property type="match status" value="1"/>
</dbReference>
<evidence type="ECO:0000256" key="10">
    <source>
        <dbReference type="ARBA" id="ARBA00023264"/>
    </source>
</evidence>
<dbReference type="EC" id="2.7.8.5" evidence="11"/>
<evidence type="ECO:0000256" key="3">
    <source>
        <dbReference type="ARBA" id="ARBA00022516"/>
    </source>
</evidence>
<dbReference type="Pfam" id="PF01066">
    <property type="entry name" value="CDP-OH_P_transf"/>
    <property type="match status" value="1"/>
</dbReference>
<keyword evidence="6 13" id="KW-1133">Transmembrane helix</keyword>
<dbReference type="PROSITE" id="PS00379">
    <property type="entry name" value="CDP_ALCOHOL_P_TRANSF"/>
    <property type="match status" value="1"/>
</dbReference>
<evidence type="ECO:0000256" key="8">
    <source>
        <dbReference type="ARBA" id="ARBA00023136"/>
    </source>
</evidence>
<evidence type="ECO:0000256" key="4">
    <source>
        <dbReference type="ARBA" id="ARBA00022679"/>
    </source>
</evidence>
<evidence type="ECO:0000256" key="11">
    <source>
        <dbReference type="NCBIfam" id="TIGR00560"/>
    </source>
</evidence>
<comment type="caution">
    <text evidence="14">The sequence shown here is derived from an EMBL/GenBank/DDBJ whole genome shotgun (WGS) entry which is preliminary data.</text>
</comment>
<keyword evidence="8 13" id="KW-0472">Membrane</keyword>
<evidence type="ECO:0000256" key="12">
    <source>
        <dbReference type="RuleBase" id="RU003750"/>
    </source>
</evidence>
<evidence type="ECO:0000256" key="9">
    <source>
        <dbReference type="ARBA" id="ARBA00023209"/>
    </source>
</evidence>
<proteinExistence type="inferred from homology"/>
<comment type="similarity">
    <text evidence="2 12">Belongs to the CDP-alcohol phosphatidyltransferase class-I family.</text>
</comment>
<dbReference type="Proteomes" id="UP001501578">
    <property type="component" value="Unassembled WGS sequence"/>
</dbReference>
<accession>A0ABN1PJB6</accession>
<evidence type="ECO:0000256" key="2">
    <source>
        <dbReference type="ARBA" id="ARBA00010441"/>
    </source>
</evidence>
<dbReference type="PANTHER" id="PTHR14269:SF52">
    <property type="entry name" value="PHOSPHATIDYLGLYCEROPHOSPHATE SYNTHASE-RELATED"/>
    <property type="match status" value="1"/>
</dbReference>
<feature type="transmembrane region" description="Helical" evidence="13">
    <location>
        <begin position="149"/>
        <end position="168"/>
    </location>
</feature>
<keyword evidence="9" id="KW-0594">Phospholipid biosynthesis</keyword>
<evidence type="ECO:0000256" key="13">
    <source>
        <dbReference type="SAM" id="Phobius"/>
    </source>
</evidence>
<sequence>MVSPWNIANVLTVLRLALVPFFVICLFFPGTGWRLAALGVFALASITDHLDGELARRYGLITDFGKIADPIADKALTGAALVSLSLLGELPWWVTLVILGRELGITLLRLLLLRHAVIPASYGGKVKTVLQIAAIGLYILPGVPDPVRWAVMGAAVLVTVGTGADYVIRAVRLRRVARRARGR</sequence>
<reference evidence="14 15" key="1">
    <citation type="journal article" date="2019" name="Int. J. Syst. Evol. Microbiol.">
        <title>The Global Catalogue of Microorganisms (GCM) 10K type strain sequencing project: providing services to taxonomists for standard genome sequencing and annotation.</title>
        <authorList>
            <consortium name="The Broad Institute Genomics Platform"/>
            <consortium name="The Broad Institute Genome Sequencing Center for Infectious Disease"/>
            <person name="Wu L."/>
            <person name="Ma J."/>
        </authorList>
    </citation>
    <scope>NUCLEOTIDE SEQUENCE [LARGE SCALE GENOMIC DNA]</scope>
    <source>
        <strain evidence="14 15">JCM 11136</strain>
    </source>
</reference>
<dbReference type="InterPro" id="IPR048254">
    <property type="entry name" value="CDP_ALCOHOL_P_TRANSF_CS"/>
</dbReference>
<dbReference type="InterPro" id="IPR004570">
    <property type="entry name" value="Phosphatidylglycerol_P_synth"/>
</dbReference>
<keyword evidence="7" id="KW-0443">Lipid metabolism</keyword>
<keyword evidence="3" id="KW-0444">Lipid biosynthesis</keyword>
<feature type="transmembrane region" description="Helical" evidence="13">
    <location>
        <begin position="90"/>
        <end position="112"/>
    </location>
</feature>
<evidence type="ECO:0000256" key="5">
    <source>
        <dbReference type="ARBA" id="ARBA00022692"/>
    </source>
</evidence>
<dbReference type="InterPro" id="IPR050324">
    <property type="entry name" value="CDP-alcohol_PTase-I"/>
</dbReference>
<feature type="transmembrane region" description="Helical" evidence="13">
    <location>
        <begin position="124"/>
        <end position="143"/>
    </location>
</feature>
<dbReference type="NCBIfam" id="TIGR00560">
    <property type="entry name" value="pgsA"/>
    <property type="match status" value="1"/>
</dbReference>
<keyword evidence="15" id="KW-1185">Reference proteome</keyword>
<dbReference type="EMBL" id="BAAAHQ010000015">
    <property type="protein sequence ID" value="GAA0928671.1"/>
    <property type="molecule type" value="Genomic_DNA"/>
</dbReference>
<organism evidence="14 15">
    <name type="scientific">Nonomuraea longicatena</name>
    <dbReference type="NCBI Taxonomy" id="83682"/>
    <lineage>
        <taxon>Bacteria</taxon>
        <taxon>Bacillati</taxon>
        <taxon>Actinomycetota</taxon>
        <taxon>Actinomycetes</taxon>
        <taxon>Streptosporangiales</taxon>
        <taxon>Streptosporangiaceae</taxon>
        <taxon>Nonomuraea</taxon>
    </lineage>
</organism>